<name>A0A7S7NKI5_PALFE</name>
<keyword evidence="3" id="KW-1185">Reference proteome</keyword>
<gene>
    <name evidence="2" type="ORF">IRI77_21180</name>
</gene>
<keyword evidence="1" id="KW-0732">Signal</keyword>
<feature type="signal peptide" evidence="1">
    <location>
        <begin position="1"/>
        <end position="18"/>
    </location>
</feature>
<evidence type="ECO:0000313" key="3">
    <source>
        <dbReference type="Proteomes" id="UP000593892"/>
    </source>
</evidence>
<dbReference type="EMBL" id="CP063849">
    <property type="protein sequence ID" value="QOY85338.1"/>
    <property type="molecule type" value="Genomic_DNA"/>
</dbReference>
<dbReference type="AlphaFoldDB" id="A0A7S7NKI5"/>
<protein>
    <submittedName>
        <fullName evidence="2">Uncharacterized protein</fullName>
    </submittedName>
</protein>
<evidence type="ECO:0000313" key="2">
    <source>
        <dbReference type="EMBL" id="QOY85338.1"/>
    </source>
</evidence>
<accession>A0A7S7NKI5</accession>
<sequence>MRAFFLILAVMMAVPAHAAEIRITFPVVRKMMADQVFTVEGKKYVRGDKSKRCDYAYLENPQVGEWNGQLMIKAKFSGRTAWDVFSRCVGVGDAFDLTIVATPLVKRGVLVLADVKVDTGGKDSYYIRKVRKALGTSLEKEFGLDITGRARELIEQKDPKAGYLRDLSGFDFRQVKLSKDAVILDVDFVVTIR</sequence>
<dbReference type="KEGG" id="pfer:IRI77_21180"/>
<organism evidence="2 3">
    <name type="scientific">Paludibaculum fermentans</name>
    <dbReference type="NCBI Taxonomy" id="1473598"/>
    <lineage>
        <taxon>Bacteria</taxon>
        <taxon>Pseudomonadati</taxon>
        <taxon>Acidobacteriota</taxon>
        <taxon>Terriglobia</taxon>
        <taxon>Bryobacterales</taxon>
        <taxon>Bryobacteraceae</taxon>
        <taxon>Paludibaculum</taxon>
    </lineage>
</organism>
<dbReference type="RefSeq" id="WP_194447008.1">
    <property type="nucleotide sequence ID" value="NZ_CP063849.1"/>
</dbReference>
<dbReference type="Proteomes" id="UP000593892">
    <property type="component" value="Chromosome"/>
</dbReference>
<reference evidence="2 3" key="1">
    <citation type="submission" date="2020-10" db="EMBL/GenBank/DDBJ databases">
        <title>Complete genome sequence of Paludibaculum fermentans P105T, a facultatively anaerobic acidobacterium capable of dissimilatory Fe(III) reduction.</title>
        <authorList>
            <person name="Dedysh S.N."/>
            <person name="Beletsky A.V."/>
            <person name="Kulichevskaya I.S."/>
            <person name="Mardanov A.V."/>
            <person name="Ravin N.V."/>
        </authorList>
    </citation>
    <scope>NUCLEOTIDE SEQUENCE [LARGE SCALE GENOMIC DNA]</scope>
    <source>
        <strain evidence="2 3">P105</strain>
    </source>
</reference>
<proteinExistence type="predicted"/>
<feature type="chain" id="PRO_5032781560" evidence="1">
    <location>
        <begin position="19"/>
        <end position="193"/>
    </location>
</feature>
<evidence type="ECO:0000256" key="1">
    <source>
        <dbReference type="SAM" id="SignalP"/>
    </source>
</evidence>